<gene>
    <name evidence="2" type="ORF">GCM10011402_31370</name>
</gene>
<name>A0ABQ1VKR6_9RHOB</name>
<feature type="region of interest" description="Disordered" evidence="1">
    <location>
        <begin position="282"/>
        <end position="306"/>
    </location>
</feature>
<dbReference type="Gene3D" id="3.40.50.12370">
    <property type="match status" value="1"/>
</dbReference>
<dbReference type="Proteomes" id="UP000640509">
    <property type="component" value="Unassembled WGS sequence"/>
</dbReference>
<evidence type="ECO:0000313" key="2">
    <source>
        <dbReference type="EMBL" id="GGF76327.1"/>
    </source>
</evidence>
<evidence type="ECO:0008006" key="4">
    <source>
        <dbReference type="Google" id="ProtNLM"/>
    </source>
</evidence>
<reference evidence="3" key="1">
    <citation type="journal article" date="2019" name="Int. J. Syst. Evol. Microbiol.">
        <title>The Global Catalogue of Microorganisms (GCM) 10K type strain sequencing project: providing services to taxonomists for standard genome sequencing and annotation.</title>
        <authorList>
            <consortium name="The Broad Institute Genomics Platform"/>
            <consortium name="The Broad Institute Genome Sequencing Center for Infectious Disease"/>
            <person name="Wu L."/>
            <person name="Ma J."/>
        </authorList>
    </citation>
    <scope>NUCLEOTIDE SEQUENCE [LARGE SCALE GENOMIC DNA]</scope>
    <source>
        <strain evidence="3">CGMCC 1.15419</strain>
    </source>
</reference>
<dbReference type="SUPFAM" id="SSF52402">
    <property type="entry name" value="Adenine nucleotide alpha hydrolases-like"/>
    <property type="match status" value="1"/>
</dbReference>
<protein>
    <recommendedName>
        <fullName evidence="4">UspA domain-containing protein</fullName>
    </recommendedName>
</protein>
<organism evidence="2 3">
    <name type="scientific">Paracoccus acridae</name>
    <dbReference type="NCBI Taxonomy" id="1795310"/>
    <lineage>
        <taxon>Bacteria</taxon>
        <taxon>Pseudomonadati</taxon>
        <taxon>Pseudomonadota</taxon>
        <taxon>Alphaproteobacteria</taxon>
        <taxon>Rhodobacterales</taxon>
        <taxon>Paracoccaceae</taxon>
        <taxon>Paracoccus</taxon>
    </lineage>
</organism>
<dbReference type="EMBL" id="BMIV01000014">
    <property type="protein sequence ID" value="GGF76327.1"/>
    <property type="molecule type" value="Genomic_DNA"/>
</dbReference>
<evidence type="ECO:0000256" key="1">
    <source>
        <dbReference type="SAM" id="MobiDB-lite"/>
    </source>
</evidence>
<proteinExistence type="predicted"/>
<comment type="caution">
    <text evidence="2">The sequence shown here is derived from an EMBL/GenBank/DDBJ whole genome shotgun (WGS) entry which is preliminary data.</text>
</comment>
<dbReference type="RefSeq" id="WP_188716260.1">
    <property type="nucleotide sequence ID" value="NZ_BMIV01000014.1"/>
</dbReference>
<sequence>MKDIALVLPEKCDEPALLQVMARLSRRQPLRVGLCSRSPQLSDSQRQLVVGIEAMGMGVSTHLGVTPESLVGIPADLVLVARPSSQAHLAWRNFIRDLSRKLLAPVWIMNGPMDPPSAVTALIDPDGADRIDPHLAAEVLRVSFTLSQALDVPLDIINVWYFREEGLLRSRRLRTPEPEIIEGKRRAAWIAQSDLARALATLSPGLSWRRLDCLQGPVTDSRQNLVSTDTLVVTGSAGRDGWAARFRPNLAEDLCRRGQAPVVIVKKPDALAMALLNGTTLQDRSDTDTSRCDSPDSHRRKRSGSY</sequence>
<evidence type="ECO:0000313" key="3">
    <source>
        <dbReference type="Proteomes" id="UP000640509"/>
    </source>
</evidence>
<keyword evidence="3" id="KW-1185">Reference proteome</keyword>
<accession>A0ABQ1VKR6</accession>
<feature type="compositionally biased region" description="Basic and acidic residues" evidence="1">
    <location>
        <begin position="283"/>
        <end position="297"/>
    </location>
</feature>